<dbReference type="Pfam" id="PF02350">
    <property type="entry name" value="Epimerase_2"/>
    <property type="match status" value="1"/>
</dbReference>
<dbReference type="NCBIfam" id="TIGR00236">
    <property type="entry name" value="wecB"/>
    <property type="match status" value="1"/>
</dbReference>
<evidence type="ECO:0000313" key="6">
    <source>
        <dbReference type="EMBL" id="KKR31712.1"/>
    </source>
</evidence>
<comment type="caution">
    <text evidence="6">The sequence shown here is derived from an EMBL/GenBank/DDBJ whole genome shotgun (WGS) entry which is preliminary data.</text>
</comment>
<evidence type="ECO:0000256" key="3">
    <source>
        <dbReference type="ARBA" id="ARBA00038858"/>
    </source>
</evidence>
<comment type="similarity">
    <text evidence="2 4">Belongs to the UDP-N-acetylglucosamine 2-epimerase family.</text>
</comment>
<proteinExistence type="inferred from homology"/>
<reference evidence="6 7" key="1">
    <citation type="journal article" date="2015" name="Nature">
        <title>rRNA introns, odd ribosomes, and small enigmatic genomes across a large radiation of phyla.</title>
        <authorList>
            <person name="Brown C.T."/>
            <person name="Hug L.A."/>
            <person name="Thomas B.C."/>
            <person name="Sharon I."/>
            <person name="Castelle C.J."/>
            <person name="Singh A."/>
            <person name="Wilkins M.J."/>
            <person name="Williams K.H."/>
            <person name="Banfield J.F."/>
        </authorList>
    </citation>
    <scope>NUCLEOTIDE SEQUENCE [LARGE SCALE GENOMIC DNA]</scope>
</reference>
<dbReference type="CDD" id="cd03786">
    <property type="entry name" value="GTB_UDP-GlcNAc_2-Epimerase"/>
    <property type="match status" value="1"/>
</dbReference>
<evidence type="ECO:0000256" key="4">
    <source>
        <dbReference type="RuleBase" id="RU003513"/>
    </source>
</evidence>
<keyword evidence="1 4" id="KW-0413">Isomerase</keyword>
<dbReference type="EC" id="5.1.3.14" evidence="3"/>
<gene>
    <name evidence="6" type="ORF">UT64_C0053G0003</name>
</gene>
<dbReference type="PATRIC" id="fig|1618642.3.peg.860"/>
<dbReference type="GO" id="GO:0008761">
    <property type="term" value="F:UDP-N-acetylglucosamine 2-epimerase activity"/>
    <property type="evidence" value="ECO:0007669"/>
    <property type="project" value="UniProtKB-EC"/>
</dbReference>
<evidence type="ECO:0000256" key="1">
    <source>
        <dbReference type="ARBA" id="ARBA00023235"/>
    </source>
</evidence>
<dbReference type="InterPro" id="IPR003331">
    <property type="entry name" value="UDP_GlcNAc_Epimerase_2_dom"/>
</dbReference>
<dbReference type="AlphaFoldDB" id="A0A0G0T1M1"/>
<dbReference type="PANTHER" id="PTHR43174">
    <property type="entry name" value="UDP-N-ACETYLGLUCOSAMINE 2-EPIMERASE"/>
    <property type="match status" value="1"/>
</dbReference>
<dbReference type="SUPFAM" id="SSF53756">
    <property type="entry name" value="UDP-Glycosyltransferase/glycogen phosphorylase"/>
    <property type="match status" value="1"/>
</dbReference>
<organism evidence="6 7">
    <name type="scientific">Candidatus Falkowbacteria bacterium GW2011_GWF2_39_8</name>
    <dbReference type="NCBI Taxonomy" id="1618642"/>
    <lineage>
        <taxon>Bacteria</taxon>
        <taxon>Candidatus Falkowiibacteriota</taxon>
    </lineage>
</organism>
<sequence length="377" mass="43020">MSKNNQKKILFFFGTRPEAIKLAPLIMEMNKFPKIFKYSICISSQHQQMLKQVLHFFKIKPDFDLKLMKPGQSLFDITSKGLEAFNKVIQVNKPDMIIVQGDTTTALVGALAGYYNKIKIIHVEAGLRSHDKYSPFPEEINRSMVGKLADYNFTPTKEAVNNLHREGVRKNIYNVGNTVIDALLMGLKIIKKIDQKVFYKKFDYIDFNKKIILVTGHRRENFGEPLKNICLALKEIAKKYKDVEIVYPVHLNPNVKNSVFKYLGGVKNIHLIEPLDYPDLIWLMDKSYLIITDSGGIQEEAPTLGKPILITRDVTERTEGIKAGTAKLVGSDRLKIVNETTRLLNNRIAYEKMSKAVNPYGNGDSCKKIINILRKIK</sequence>
<dbReference type="InterPro" id="IPR029767">
    <property type="entry name" value="WecB-like"/>
</dbReference>
<dbReference type="PANTHER" id="PTHR43174:SF2">
    <property type="entry name" value="UDP-N-ACETYLGLUCOSAMINE 2-EPIMERASE"/>
    <property type="match status" value="1"/>
</dbReference>
<accession>A0A0G0T1M1</accession>
<dbReference type="EMBL" id="LBXO01000053">
    <property type="protein sequence ID" value="KKR31712.1"/>
    <property type="molecule type" value="Genomic_DNA"/>
</dbReference>
<protein>
    <recommendedName>
        <fullName evidence="3">UDP-N-acetylglucosamine 2-epimerase (non-hydrolyzing)</fullName>
        <ecNumber evidence="3">5.1.3.14</ecNumber>
    </recommendedName>
</protein>
<evidence type="ECO:0000313" key="7">
    <source>
        <dbReference type="Proteomes" id="UP000034137"/>
    </source>
</evidence>
<feature type="domain" description="UDP-N-acetylglucosamine 2-epimerase" evidence="5">
    <location>
        <begin position="35"/>
        <end position="374"/>
    </location>
</feature>
<evidence type="ECO:0000259" key="5">
    <source>
        <dbReference type="Pfam" id="PF02350"/>
    </source>
</evidence>
<name>A0A0G0T1M1_9BACT</name>
<evidence type="ECO:0000256" key="2">
    <source>
        <dbReference type="ARBA" id="ARBA00038209"/>
    </source>
</evidence>
<dbReference type="Gene3D" id="3.40.50.2000">
    <property type="entry name" value="Glycogen Phosphorylase B"/>
    <property type="match status" value="2"/>
</dbReference>
<dbReference type="Proteomes" id="UP000034137">
    <property type="component" value="Unassembled WGS sequence"/>
</dbReference>